<feature type="domain" description="Guanylate cyclase" evidence="12">
    <location>
        <begin position="247"/>
        <end position="377"/>
    </location>
</feature>
<dbReference type="STRING" id="225164.V3ZWB2"/>
<dbReference type="CDD" id="cd07302">
    <property type="entry name" value="CHD"/>
    <property type="match status" value="1"/>
</dbReference>
<evidence type="ECO:0000256" key="8">
    <source>
        <dbReference type="ARBA" id="ARBA00023239"/>
    </source>
</evidence>
<keyword evidence="14" id="KW-1185">Reference proteome</keyword>
<keyword evidence="8 10" id="KW-0456">Lyase</keyword>
<dbReference type="Gene3D" id="6.10.250.780">
    <property type="match status" value="1"/>
</dbReference>
<evidence type="ECO:0000256" key="6">
    <source>
        <dbReference type="ARBA" id="ARBA00022989"/>
    </source>
</evidence>
<keyword evidence="6 11" id="KW-1133">Transmembrane helix</keyword>
<organism evidence="13 14">
    <name type="scientific">Lottia gigantea</name>
    <name type="common">Giant owl limpet</name>
    <dbReference type="NCBI Taxonomy" id="225164"/>
    <lineage>
        <taxon>Eukaryota</taxon>
        <taxon>Metazoa</taxon>
        <taxon>Spiralia</taxon>
        <taxon>Lophotrochozoa</taxon>
        <taxon>Mollusca</taxon>
        <taxon>Gastropoda</taxon>
        <taxon>Patellogastropoda</taxon>
        <taxon>Lottioidea</taxon>
        <taxon>Lottiidae</taxon>
        <taxon>Lottia</taxon>
    </lineage>
</organism>
<comment type="similarity">
    <text evidence="10">Belongs to the adenylyl cyclase class-4/guanylyl cyclase family.</text>
</comment>
<dbReference type="EC" id="4.6.1.2" evidence="2"/>
<dbReference type="GO" id="GO:0007168">
    <property type="term" value="P:receptor guanylyl cyclase signaling pathway"/>
    <property type="evidence" value="ECO:0007669"/>
    <property type="project" value="TreeGrafter"/>
</dbReference>
<dbReference type="InterPro" id="IPR018297">
    <property type="entry name" value="A/G_cyclase_CS"/>
</dbReference>
<dbReference type="RefSeq" id="XP_009064159.1">
    <property type="nucleotide sequence ID" value="XM_009065911.1"/>
</dbReference>
<dbReference type="InterPro" id="IPR001054">
    <property type="entry name" value="A/G_cyclase"/>
</dbReference>
<dbReference type="Pfam" id="PF00211">
    <property type="entry name" value="Guanylate_cyc"/>
    <property type="match status" value="1"/>
</dbReference>
<dbReference type="OrthoDB" id="6127067at2759"/>
<evidence type="ECO:0000256" key="5">
    <source>
        <dbReference type="ARBA" id="ARBA00022741"/>
    </source>
</evidence>
<dbReference type="InterPro" id="IPR013587">
    <property type="entry name" value="Nitrate/nitrite_sensing"/>
</dbReference>
<dbReference type="Proteomes" id="UP000030746">
    <property type="component" value="Unassembled WGS sequence"/>
</dbReference>
<evidence type="ECO:0000256" key="7">
    <source>
        <dbReference type="ARBA" id="ARBA00023136"/>
    </source>
</evidence>
<accession>V3ZWB2</accession>
<dbReference type="PROSITE" id="PS00452">
    <property type="entry name" value="GUANYLATE_CYCLASE_1"/>
    <property type="match status" value="1"/>
</dbReference>
<evidence type="ECO:0000256" key="2">
    <source>
        <dbReference type="ARBA" id="ARBA00012202"/>
    </source>
</evidence>
<dbReference type="SUPFAM" id="SSF55073">
    <property type="entry name" value="Nucleotide cyclase"/>
    <property type="match status" value="1"/>
</dbReference>
<dbReference type="GO" id="GO:0004383">
    <property type="term" value="F:guanylate cyclase activity"/>
    <property type="evidence" value="ECO:0007669"/>
    <property type="project" value="UniProtKB-EC"/>
</dbReference>
<dbReference type="GeneID" id="20233121"/>
<evidence type="ECO:0000259" key="12">
    <source>
        <dbReference type="PROSITE" id="PS50125"/>
    </source>
</evidence>
<gene>
    <name evidence="13" type="ORF">LOTGIDRAFT_130864</name>
</gene>
<evidence type="ECO:0000313" key="13">
    <source>
        <dbReference type="EMBL" id="ESO85246.1"/>
    </source>
</evidence>
<dbReference type="EMBL" id="KB203301">
    <property type="protein sequence ID" value="ESO85246.1"/>
    <property type="molecule type" value="Genomic_DNA"/>
</dbReference>
<keyword evidence="3 11" id="KW-0812">Transmembrane</keyword>
<dbReference type="GO" id="GO:0004016">
    <property type="term" value="F:adenylate cyclase activity"/>
    <property type="evidence" value="ECO:0007669"/>
    <property type="project" value="TreeGrafter"/>
</dbReference>
<feature type="transmembrane region" description="Helical" evidence="11">
    <location>
        <begin position="165"/>
        <end position="187"/>
    </location>
</feature>
<name>V3ZWB2_LOTGI</name>
<dbReference type="InterPro" id="IPR050401">
    <property type="entry name" value="Cyclic_nucleotide_synthase"/>
</dbReference>
<dbReference type="AlphaFoldDB" id="V3ZWB2"/>
<dbReference type="GO" id="GO:0005886">
    <property type="term" value="C:plasma membrane"/>
    <property type="evidence" value="ECO:0007669"/>
    <property type="project" value="TreeGrafter"/>
</dbReference>
<comment type="subcellular location">
    <subcellularLocation>
        <location evidence="1">Membrane</location>
        <topology evidence="1">Single-pass type I membrane protein</topology>
    </subcellularLocation>
</comment>
<evidence type="ECO:0000256" key="4">
    <source>
        <dbReference type="ARBA" id="ARBA00022729"/>
    </source>
</evidence>
<dbReference type="InterPro" id="IPR011645">
    <property type="entry name" value="HNOB_dom_associated"/>
</dbReference>
<proteinExistence type="inferred from homology"/>
<dbReference type="HOGENOM" id="CLU_016632_1_0_1"/>
<dbReference type="SMART" id="SM00044">
    <property type="entry name" value="CYCc"/>
    <property type="match status" value="1"/>
</dbReference>
<dbReference type="KEGG" id="lgi:LOTGIDRAFT_130864"/>
<dbReference type="GO" id="GO:0001653">
    <property type="term" value="F:peptide receptor activity"/>
    <property type="evidence" value="ECO:0007669"/>
    <property type="project" value="TreeGrafter"/>
</dbReference>
<dbReference type="PANTHER" id="PTHR11920">
    <property type="entry name" value="GUANYLYL CYCLASE"/>
    <property type="match status" value="1"/>
</dbReference>
<dbReference type="FunFam" id="3.30.70.1230:FF:000030">
    <property type="entry name" value="Si:ch211-215j19.12"/>
    <property type="match status" value="1"/>
</dbReference>
<dbReference type="InterPro" id="IPR029787">
    <property type="entry name" value="Nucleotide_cyclase"/>
</dbReference>
<sequence length="394" mass="44689">MKFYTRANTCLLNSLMSAVKNLKHGRLWQNLVAYKFIIQSEESIGITLSLGIIFFEEGSLPLQEYIHLREELAITKERMDSFQSYSEDAKTLLATNNETHRQIFTSVVNFTKFFSVNNFPAASHEAGTNFHRNISEYLNIFRSIEHDIKNKLIIGIEEEILDSELHLFISISIFVLALIITPILVYLMRSLTTSVQLYASQAMEKSNQLDREKSRSDALLYRMLPKSVALQLKMSKTVTAEHFDSVTIFFSDIVGFTMISGESTPLQVVTFLNQLYQTFDECIDEYDVYKVETIGDAYMVVSGLPNRNQVDHASEIALMSIDLRVAIEGFQIPHLPKRQLQIRIGMHSGSTVAGVVGIKMPRYCLFGDTVNVASRMESSSEGQCLKTEKGIKRT</sequence>
<protein>
    <recommendedName>
        <fullName evidence="2">guanylate cyclase</fullName>
        <ecNumber evidence="2">4.6.1.2</ecNumber>
    </recommendedName>
</protein>
<evidence type="ECO:0000256" key="3">
    <source>
        <dbReference type="ARBA" id="ARBA00022692"/>
    </source>
</evidence>
<keyword evidence="9" id="KW-0141">cGMP biosynthesis</keyword>
<dbReference type="Pfam" id="PF08376">
    <property type="entry name" value="NIT"/>
    <property type="match status" value="1"/>
</dbReference>
<dbReference type="OMA" id="HRAKQMS"/>
<dbReference type="GO" id="GO:0035556">
    <property type="term" value="P:intracellular signal transduction"/>
    <property type="evidence" value="ECO:0007669"/>
    <property type="project" value="InterPro"/>
</dbReference>
<evidence type="ECO:0000256" key="9">
    <source>
        <dbReference type="ARBA" id="ARBA00023293"/>
    </source>
</evidence>
<dbReference type="PANTHER" id="PTHR11920:SF499">
    <property type="entry name" value="GUANYLATE CYCLASE DOMAIN-CONTAINING PROTEIN"/>
    <property type="match status" value="1"/>
</dbReference>
<evidence type="ECO:0000256" key="11">
    <source>
        <dbReference type="SAM" id="Phobius"/>
    </source>
</evidence>
<evidence type="ECO:0000313" key="14">
    <source>
        <dbReference type="Proteomes" id="UP000030746"/>
    </source>
</evidence>
<dbReference type="PROSITE" id="PS50125">
    <property type="entry name" value="GUANYLATE_CYCLASE_2"/>
    <property type="match status" value="1"/>
</dbReference>
<reference evidence="13 14" key="1">
    <citation type="journal article" date="2013" name="Nature">
        <title>Insights into bilaterian evolution from three spiralian genomes.</title>
        <authorList>
            <person name="Simakov O."/>
            <person name="Marletaz F."/>
            <person name="Cho S.J."/>
            <person name="Edsinger-Gonzales E."/>
            <person name="Havlak P."/>
            <person name="Hellsten U."/>
            <person name="Kuo D.H."/>
            <person name="Larsson T."/>
            <person name="Lv J."/>
            <person name="Arendt D."/>
            <person name="Savage R."/>
            <person name="Osoegawa K."/>
            <person name="de Jong P."/>
            <person name="Grimwood J."/>
            <person name="Chapman J.A."/>
            <person name="Shapiro H."/>
            <person name="Aerts A."/>
            <person name="Otillar R.P."/>
            <person name="Terry A.Y."/>
            <person name="Boore J.L."/>
            <person name="Grigoriev I.V."/>
            <person name="Lindberg D.R."/>
            <person name="Seaver E.C."/>
            <person name="Weisblat D.A."/>
            <person name="Putnam N.H."/>
            <person name="Rokhsar D.S."/>
        </authorList>
    </citation>
    <scope>NUCLEOTIDE SEQUENCE [LARGE SCALE GENOMIC DNA]</scope>
</reference>
<evidence type="ECO:0000256" key="10">
    <source>
        <dbReference type="RuleBase" id="RU000405"/>
    </source>
</evidence>
<evidence type="ECO:0000256" key="1">
    <source>
        <dbReference type="ARBA" id="ARBA00004479"/>
    </source>
</evidence>
<dbReference type="GO" id="GO:0000166">
    <property type="term" value="F:nucleotide binding"/>
    <property type="evidence" value="ECO:0007669"/>
    <property type="project" value="UniProtKB-KW"/>
</dbReference>
<keyword evidence="4" id="KW-0732">Signal</keyword>
<dbReference type="Gene3D" id="3.30.70.1230">
    <property type="entry name" value="Nucleotide cyclase"/>
    <property type="match status" value="1"/>
</dbReference>
<keyword evidence="5" id="KW-0547">Nucleotide-binding</keyword>
<keyword evidence="7 11" id="KW-0472">Membrane</keyword>
<dbReference type="Pfam" id="PF07701">
    <property type="entry name" value="HNOBA"/>
    <property type="match status" value="1"/>
</dbReference>
<dbReference type="CTD" id="20233121"/>